<sequence length="182" mass="20886">MLTVLGAVFSLVVYIAYEHFFSLIPQRADFFGKWYSSWQPVIEKPMDWVEEELLITRRMGKIKLKSNNNTGGYEWEGSGKIYRKRFMFGEWRSCFHGSCVEGVFIITLGMEGGYMCGFFMASDNATDKLATAFALGRTLEDLERAQDRLRRASVVMAETQQEVSTDRKIQLRQHVDSLAHSA</sequence>
<reference evidence="1" key="1">
    <citation type="submission" date="2019-02" db="EMBL/GenBank/DDBJ databases">
        <authorList>
            <person name="Gruber-Vodicka R. H."/>
            <person name="Seah K. B. B."/>
        </authorList>
    </citation>
    <scope>NUCLEOTIDE SEQUENCE</scope>
    <source>
        <strain evidence="1">BECK_DK161</strain>
    </source>
</reference>
<name>A0A450S5L7_9GAMM</name>
<evidence type="ECO:0000313" key="1">
    <source>
        <dbReference type="EMBL" id="VFJ47163.1"/>
    </source>
</evidence>
<accession>A0A450S5L7</accession>
<dbReference type="EMBL" id="CAADEY010000017">
    <property type="protein sequence ID" value="VFJ47163.1"/>
    <property type="molecule type" value="Genomic_DNA"/>
</dbReference>
<proteinExistence type="predicted"/>
<protein>
    <submittedName>
        <fullName evidence="1">Uncharacterized protein</fullName>
    </submittedName>
</protein>
<dbReference type="AlphaFoldDB" id="A0A450S5L7"/>
<gene>
    <name evidence="1" type="ORF">BECKDK2373C_GA0170839_101732</name>
</gene>
<organism evidence="1">
    <name type="scientific">Candidatus Kentrum sp. DK</name>
    <dbReference type="NCBI Taxonomy" id="2126562"/>
    <lineage>
        <taxon>Bacteria</taxon>
        <taxon>Pseudomonadati</taxon>
        <taxon>Pseudomonadota</taxon>
        <taxon>Gammaproteobacteria</taxon>
        <taxon>Candidatus Kentrum</taxon>
    </lineage>
</organism>